<keyword evidence="1" id="KW-0175">Coiled coil</keyword>
<name>A0A6T8L6T6_9STRA</name>
<dbReference type="EMBL" id="HBEL01029923">
    <property type="protein sequence ID" value="CAD8417793.1"/>
    <property type="molecule type" value="Transcribed_RNA"/>
</dbReference>
<protein>
    <submittedName>
        <fullName evidence="2">Uncharacterized protein</fullName>
    </submittedName>
</protein>
<gene>
    <name evidence="2" type="ORF">PINE0816_LOCUS13927</name>
    <name evidence="3" type="ORF">PINE0816_LOCUS13928</name>
</gene>
<sequence length="283" mass="32542">MVSWTDISFDKVSAGLGCSNTTLGSFSVNGDPLVLKNQLSNLQTKLVKLFQYMNTLMGQLSTSQVSLKNQHADNVDLKLRLEQKDSERTELQKTVDSLRQKNDWQLEENINLAKRLEIGNVPNTDCTQEIQGSLPELQPLRYENANLCRRVSDQSAQHNGIITSLRAECEHHRSENHNLGHRLQGVMMERHEQSEIVQSLRLESRHHLRQIDELKSNLAKIGKEREDWNAAVEFLRSDLEDERGYNIRAAEEKQTLETHMFSLRKELEQLKRGFKPPSTNCLV</sequence>
<feature type="coiled-coil region" evidence="1">
    <location>
        <begin position="197"/>
        <end position="231"/>
    </location>
</feature>
<dbReference type="AlphaFoldDB" id="A0A6T8L6T6"/>
<reference evidence="2" key="1">
    <citation type="submission" date="2021-01" db="EMBL/GenBank/DDBJ databases">
        <authorList>
            <person name="Corre E."/>
            <person name="Pelletier E."/>
            <person name="Niang G."/>
            <person name="Scheremetjew M."/>
            <person name="Finn R."/>
            <person name="Kale V."/>
            <person name="Holt S."/>
            <person name="Cochrane G."/>
            <person name="Meng A."/>
            <person name="Brown T."/>
            <person name="Cohen L."/>
        </authorList>
    </citation>
    <scope>NUCLEOTIDE SEQUENCE</scope>
    <source>
        <strain evidence="2">CCAP1064/1</strain>
    </source>
</reference>
<accession>A0A6T8L6T6</accession>
<feature type="coiled-coil region" evidence="1">
    <location>
        <begin position="74"/>
        <end position="101"/>
    </location>
</feature>
<evidence type="ECO:0000313" key="2">
    <source>
        <dbReference type="EMBL" id="CAD8417792.1"/>
    </source>
</evidence>
<evidence type="ECO:0000313" key="3">
    <source>
        <dbReference type="EMBL" id="CAD8417793.1"/>
    </source>
</evidence>
<dbReference type="EMBL" id="HBEL01029922">
    <property type="protein sequence ID" value="CAD8417792.1"/>
    <property type="molecule type" value="Transcribed_RNA"/>
</dbReference>
<proteinExistence type="predicted"/>
<evidence type="ECO:0000256" key="1">
    <source>
        <dbReference type="SAM" id="Coils"/>
    </source>
</evidence>
<organism evidence="2">
    <name type="scientific">Proboscia inermis</name>
    <dbReference type="NCBI Taxonomy" id="420281"/>
    <lineage>
        <taxon>Eukaryota</taxon>
        <taxon>Sar</taxon>
        <taxon>Stramenopiles</taxon>
        <taxon>Ochrophyta</taxon>
        <taxon>Bacillariophyta</taxon>
        <taxon>Coscinodiscophyceae</taxon>
        <taxon>Rhizosoleniophycidae</taxon>
        <taxon>Rhizosoleniales</taxon>
        <taxon>Rhizosoleniaceae</taxon>
        <taxon>Proboscia</taxon>
    </lineage>
</organism>